<accession>A0ABS6GNZ3</accession>
<reference evidence="2 3" key="1">
    <citation type="journal article" date="2011" name="Int. J. Syst. Evol. Microbiol.">
        <title>Allobacillus halotolerans gen. nov., sp. nov. isolated from shrimp paste.</title>
        <authorList>
            <person name="Sheu S.Y."/>
            <person name="Arun A.B."/>
            <person name="Jiang S.R."/>
            <person name="Young C.C."/>
            <person name="Chen W.M."/>
        </authorList>
    </citation>
    <scope>NUCLEOTIDE SEQUENCE [LARGE SCALE GENOMIC DNA]</scope>
    <source>
        <strain evidence="2 3">LMG 24826</strain>
    </source>
</reference>
<gene>
    <name evidence="2" type="ORF">KQ486_07380</name>
</gene>
<dbReference type="Proteomes" id="UP000812672">
    <property type="component" value="Unassembled WGS sequence"/>
</dbReference>
<proteinExistence type="predicted"/>
<protein>
    <submittedName>
        <fullName evidence="2">Ykof family thiamine-binding protein</fullName>
    </submittedName>
</protein>
<sequence length="195" mass="21677">MTNECGTNRIAGCQFTLFPMSEDFVDVILSALEQVDTSKVWKETDDVSTCIRGKMVHVFDVANAIFLHAVKSGKHVAMSGTFSIGCPGDSEGHVYMDETNEPMNQQNVQEIQQKAGCKFALYPMGTEDYMEKITEQIDLSKEWGVKVTPTHYATRLDGEVKDIFSAMKESFAKVQTVVNHITMTFTISANSPSNQ</sequence>
<dbReference type="Pfam" id="PF07615">
    <property type="entry name" value="Ykof"/>
    <property type="match status" value="2"/>
</dbReference>
<feature type="domain" description="Thiamin/hydroxymethyl pyrimidine-binding YkoF putative" evidence="1">
    <location>
        <begin position="115"/>
        <end position="194"/>
    </location>
</feature>
<feature type="domain" description="Thiamin/hydroxymethyl pyrimidine-binding YkoF putative" evidence="1">
    <location>
        <begin position="10"/>
        <end position="89"/>
    </location>
</feature>
<dbReference type="EMBL" id="JAHLZF010000009">
    <property type="protein sequence ID" value="MBU6080836.1"/>
    <property type="molecule type" value="Genomic_DNA"/>
</dbReference>
<evidence type="ECO:0000259" key="1">
    <source>
        <dbReference type="Pfam" id="PF07615"/>
    </source>
</evidence>
<keyword evidence="3" id="KW-1185">Reference proteome</keyword>
<dbReference type="PIRSF" id="PIRSF021331">
    <property type="entry name" value="YkoF"/>
    <property type="match status" value="1"/>
</dbReference>
<evidence type="ECO:0000313" key="2">
    <source>
        <dbReference type="EMBL" id="MBU6080836.1"/>
    </source>
</evidence>
<dbReference type="RefSeq" id="WP_216687208.1">
    <property type="nucleotide sequence ID" value="NZ_CAUPKR010000017.1"/>
</dbReference>
<comment type="caution">
    <text evidence="2">The sequence shown here is derived from an EMBL/GenBank/DDBJ whole genome shotgun (WGS) entry which is preliminary data.</text>
</comment>
<dbReference type="InterPro" id="IPR015835">
    <property type="entry name" value="HMP/thiamine-bd"/>
</dbReference>
<name>A0ABS6GNZ3_9BACI</name>
<organism evidence="2 3">
    <name type="scientific">Allobacillus halotolerans</name>
    <dbReference type="NCBI Taxonomy" id="570278"/>
    <lineage>
        <taxon>Bacteria</taxon>
        <taxon>Bacillati</taxon>
        <taxon>Bacillota</taxon>
        <taxon>Bacilli</taxon>
        <taxon>Bacillales</taxon>
        <taxon>Bacillaceae</taxon>
        <taxon>Allobacillus</taxon>
    </lineage>
</organism>
<evidence type="ECO:0000313" key="3">
    <source>
        <dbReference type="Proteomes" id="UP000812672"/>
    </source>
</evidence>
<dbReference type="InterPro" id="IPR011522">
    <property type="entry name" value="Thiamin/HMP-bd_put_YkoF"/>
</dbReference>